<dbReference type="Proteomes" id="UP000578819">
    <property type="component" value="Unassembled WGS sequence"/>
</dbReference>
<evidence type="ECO:0000313" key="1">
    <source>
        <dbReference type="EMBL" id="MBB4960879.1"/>
    </source>
</evidence>
<evidence type="ECO:0000313" key="2">
    <source>
        <dbReference type="Proteomes" id="UP000578819"/>
    </source>
</evidence>
<dbReference type="EMBL" id="JACHJW010000001">
    <property type="protein sequence ID" value="MBB4960879.1"/>
    <property type="molecule type" value="Genomic_DNA"/>
</dbReference>
<sequence>MGMIMSRWRLMSGGLAVAVVVTLEVGAGGVQA</sequence>
<organism evidence="1 2">
    <name type="scientific">Micromonospora polyrhachis</name>
    <dbReference type="NCBI Taxonomy" id="1282883"/>
    <lineage>
        <taxon>Bacteria</taxon>
        <taxon>Bacillati</taxon>
        <taxon>Actinomycetota</taxon>
        <taxon>Actinomycetes</taxon>
        <taxon>Micromonosporales</taxon>
        <taxon>Micromonosporaceae</taxon>
        <taxon>Micromonospora</taxon>
    </lineage>
</organism>
<keyword evidence="2" id="KW-1185">Reference proteome</keyword>
<reference evidence="1 2" key="1">
    <citation type="submission" date="2020-08" db="EMBL/GenBank/DDBJ databases">
        <title>Sequencing the genomes of 1000 actinobacteria strains.</title>
        <authorList>
            <person name="Klenk H.-P."/>
        </authorList>
    </citation>
    <scope>NUCLEOTIDE SEQUENCE [LARGE SCALE GENOMIC DNA]</scope>
    <source>
        <strain evidence="1 2">DSM 45886</strain>
    </source>
</reference>
<proteinExistence type="predicted"/>
<gene>
    <name evidence="1" type="ORF">FHR38_004612</name>
</gene>
<protein>
    <submittedName>
        <fullName evidence="1">Uncharacterized protein</fullName>
    </submittedName>
</protein>
<dbReference type="AlphaFoldDB" id="A0A7W7STY4"/>
<name>A0A7W7STY4_9ACTN</name>
<comment type="caution">
    <text evidence="1">The sequence shown here is derived from an EMBL/GenBank/DDBJ whole genome shotgun (WGS) entry which is preliminary data.</text>
</comment>
<accession>A0A7W7STY4</accession>